<dbReference type="EMBL" id="FNUG01000009">
    <property type="protein sequence ID" value="SEF09527.1"/>
    <property type="molecule type" value="Genomic_DNA"/>
</dbReference>
<dbReference type="GO" id="GO:0005886">
    <property type="term" value="C:plasma membrane"/>
    <property type="evidence" value="ECO:0007669"/>
    <property type="project" value="UniProtKB-SubCell"/>
</dbReference>
<evidence type="ECO:0000259" key="9">
    <source>
        <dbReference type="Pfam" id="PF13231"/>
    </source>
</evidence>
<dbReference type="GO" id="GO:0009103">
    <property type="term" value="P:lipopolysaccharide biosynthetic process"/>
    <property type="evidence" value="ECO:0007669"/>
    <property type="project" value="UniProtKB-ARBA"/>
</dbReference>
<evidence type="ECO:0000313" key="11">
    <source>
        <dbReference type="Proteomes" id="UP000199448"/>
    </source>
</evidence>
<dbReference type="GO" id="GO:0016763">
    <property type="term" value="F:pentosyltransferase activity"/>
    <property type="evidence" value="ECO:0007669"/>
    <property type="project" value="TreeGrafter"/>
</dbReference>
<dbReference type="Proteomes" id="UP000199448">
    <property type="component" value="Unassembled WGS sequence"/>
</dbReference>
<accession>A0A1H5P954</accession>
<dbReference type="Pfam" id="PF13231">
    <property type="entry name" value="PMT_2"/>
    <property type="match status" value="1"/>
</dbReference>
<protein>
    <submittedName>
        <fullName evidence="10">Dolichyl-phosphate-mannose-protein mannosyltransferase</fullName>
    </submittedName>
</protein>
<evidence type="ECO:0000256" key="1">
    <source>
        <dbReference type="ARBA" id="ARBA00004651"/>
    </source>
</evidence>
<dbReference type="OrthoDB" id="9813729at2"/>
<gene>
    <name evidence="10" type="ORF">SAMN04488034_10977</name>
</gene>
<evidence type="ECO:0000256" key="8">
    <source>
        <dbReference type="SAM" id="Phobius"/>
    </source>
</evidence>
<dbReference type="PANTHER" id="PTHR33908:SF11">
    <property type="entry name" value="MEMBRANE PROTEIN"/>
    <property type="match status" value="1"/>
</dbReference>
<dbReference type="AlphaFoldDB" id="A0A1H5P954"/>
<evidence type="ECO:0000256" key="3">
    <source>
        <dbReference type="ARBA" id="ARBA00022676"/>
    </source>
</evidence>
<keyword evidence="7 8" id="KW-0472">Membrane</keyword>
<reference evidence="10 11" key="1">
    <citation type="submission" date="2016-10" db="EMBL/GenBank/DDBJ databases">
        <authorList>
            <person name="de Groot N.N."/>
        </authorList>
    </citation>
    <scope>NUCLEOTIDE SEQUENCE [LARGE SCALE GENOMIC DNA]</scope>
    <source>
        <strain evidence="10 11">DSM 23553</strain>
    </source>
</reference>
<keyword evidence="5 8" id="KW-0812">Transmembrane</keyword>
<dbReference type="InterPro" id="IPR038731">
    <property type="entry name" value="RgtA/B/C-like"/>
</dbReference>
<evidence type="ECO:0000256" key="7">
    <source>
        <dbReference type="ARBA" id="ARBA00023136"/>
    </source>
</evidence>
<organism evidence="10 11">
    <name type="scientific">Salinimicrobium catena</name>
    <dbReference type="NCBI Taxonomy" id="390640"/>
    <lineage>
        <taxon>Bacteria</taxon>
        <taxon>Pseudomonadati</taxon>
        <taxon>Bacteroidota</taxon>
        <taxon>Flavobacteriia</taxon>
        <taxon>Flavobacteriales</taxon>
        <taxon>Flavobacteriaceae</taxon>
        <taxon>Salinimicrobium</taxon>
    </lineage>
</organism>
<feature type="transmembrane region" description="Helical" evidence="8">
    <location>
        <begin position="71"/>
        <end position="90"/>
    </location>
</feature>
<comment type="subcellular location">
    <subcellularLocation>
        <location evidence="1">Cell membrane</location>
        <topology evidence="1">Multi-pass membrane protein</topology>
    </subcellularLocation>
</comment>
<keyword evidence="4 10" id="KW-0808">Transferase</keyword>
<evidence type="ECO:0000256" key="5">
    <source>
        <dbReference type="ARBA" id="ARBA00022692"/>
    </source>
</evidence>
<keyword evidence="2" id="KW-1003">Cell membrane</keyword>
<keyword evidence="11" id="KW-1185">Reference proteome</keyword>
<evidence type="ECO:0000256" key="4">
    <source>
        <dbReference type="ARBA" id="ARBA00022679"/>
    </source>
</evidence>
<proteinExistence type="predicted"/>
<dbReference type="STRING" id="390640.SAMN04488034_10977"/>
<feature type="transmembrane region" description="Helical" evidence="8">
    <location>
        <begin position="292"/>
        <end position="312"/>
    </location>
</feature>
<keyword evidence="3 10" id="KW-0328">Glycosyltransferase</keyword>
<feature type="transmembrane region" description="Helical" evidence="8">
    <location>
        <begin position="269"/>
        <end position="286"/>
    </location>
</feature>
<feature type="transmembrane region" description="Helical" evidence="8">
    <location>
        <begin position="193"/>
        <end position="212"/>
    </location>
</feature>
<feature type="transmembrane region" description="Helical" evidence="8">
    <location>
        <begin position="243"/>
        <end position="262"/>
    </location>
</feature>
<sequence>MSNSIRNKLVLTGFLALKFVLQYSLIAPEYELHRDEFLHLDLGKHLAWGYQSVPPFISWTSSLIDMLGNSVFWVKFFPALFGALTILVVWKTIRALGGNLFALSLGAAAVLFSALLRMNTLYQPNSFDVLCWASFYFVIIKYFQDKRPKWLFAAAAVFALGFLNKYNIVFLLLGLFPAILLTPHRKMFMRKEFYWALLLGTVLILSNLLWQYTNDFPVVHHLKELSENQLNNVNRWDFLRSQLLFFAGGVFVIIAGLYALIAWKAFDKYRAFLWAFVFTLVIFLIFKAKDYYAMGLYPVYITFGAVYLEQLLVSGQKRYMRPAALLFPVLLFLPLYDVAFPNRHPQEIAAHPEKYEKLGLLRWEDGQDHRLPQDFADMLGWKELAKKVDSVYNGLSNPEQTLVITDNYGQAGAINFYTEQDLKAVSFNADYVNWFDLERPYLNLIRVKIYTEEEEELNTVGPFFDSAELADSIENPFSREYRTRIFVFSGARVDLNEKVKEFLQKEPAYRGKD</sequence>
<name>A0A1H5P954_9FLAO</name>
<feature type="transmembrane region" description="Helical" evidence="8">
    <location>
        <begin position="96"/>
        <end position="115"/>
    </location>
</feature>
<dbReference type="PANTHER" id="PTHR33908">
    <property type="entry name" value="MANNOSYLTRANSFERASE YKCB-RELATED"/>
    <property type="match status" value="1"/>
</dbReference>
<feature type="domain" description="Glycosyltransferase RgtA/B/C/D-like" evidence="9">
    <location>
        <begin position="53"/>
        <end position="210"/>
    </location>
</feature>
<dbReference type="InterPro" id="IPR050297">
    <property type="entry name" value="LipidA_mod_glycosyltrf_83"/>
</dbReference>
<evidence type="ECO:0000256" key="6">
    <source>
        <dbReference type="ARBA" id="ARBA00022989"/>
    </source>
</evidence>
<keyword evidence="6 8" id="KW-1133">Transmembrane helix</keyword>
<feature type="transmembrane region" description="Helical" evidence="8">
    <location>
        <begin position="150"/>
        <end position="181"/>
    </location>
</feature>
<evidence type="ECO:0000313" key="10">
    <source>
        <dbReference type="EMBL" id="SEF09527.1"/>
    </source>
</evidence>
<dbReference type="RefSeq" id="WP_093114142.1">
    <property type="nucleotide sequence ID" value="NZ_FNGG01000009.1"/>
</dbReference>
<evidence type="ECO:0000256" key="2">
    <source>
        <dbReference type="ARBA" id="ARBA00022475"/>
    </source>
</evidence>